<dbReference type="PIRSF" id="PIRSF037677">
    <property type="entry name" value="DNA_mis_repair_Msh6"/>
    <property type="match status" value="1"/>
</dbReference>
<evidence type="ECO:0000313" key="13">
    <source>
        <dbReference type="Proteomes" id="UP000698924"/>
    </source>
</evidence>
<organism evidence="12 13">
    <name type="scientific">Caecibacteroides pullorum</name>
    <dbReference type="NCBI Taxonomy" id="2725562"/>
    <lineage>
        <taxon>Bacteria</taxon>
        <taxon>Pseudomonadati</taxon>
        <taxon>Bacteroidota</taxon>
        <taxon>Bacteroidia</taxon>
        <taxon>Bacteroidales</taxon>
        <taxon>Bacteroidaceae</taxon>
        <taxon>Caecibacteroides</taxon>
    </lineage>
</organism>
<dbReference type="InterPro" id="IPR007696">
    <property type="entry name" value="DNA_mismatch_repair_MutS_core"/>
</dbReference>
<dbReference type="GO" id="GO:0003684">
    <property type="term" value="F:damaged DNA binding"/>
    <property type="evidence" value="ECO:0007669"/>
    <property type="project" value="UniProtKB-UniRule"/>
</dbReference>
<dbReference type="CDD" id="cd03284">
    <property type="entry name" value="ABC_MutS1"/>
    <property type="match status" value="1"/>
</dbReference>
<dbReference type="GO" id="GO:0030983">
    <property type="term" value="F:mismatched DNA binding"/>
    <property type="evidence" value="ECO:0007669"/>
    <property type="project" value="InterPro"/>
</dbReference>
<dbReference type="InterPro" id="IPR016151">
    <property type="entry name" value="DNA_mismatch_repair_MutS_N"/>
</dbReference>
<dbReference type="Gene3D" id="3.40.50.300">
    <property type="entry name" value="P-loop containing nucleotide triphosphate hydrolases"/>
    <property type="match status" value="1"/>
</dbReference>
<evidence type="ECO:0000256" key="8">
    <source>
        <dbReference type="ARBA" id="ARBA00024647"/>
    </source>
</evidence>
<keyword evidence="4 9" id="KW-0227">DNA damage</keyword>
<dbReference type="InterPro" id="IPR007860">
    <property type="entry name" value="DNA_mmatch_repair_MutS_con_dom"/>
</dbReference>
<dbReference type="Pfam" id="PF00488">
    <property type="entry name" value="MutS_V"/>
    <property type="match status" value="1"/>
</dbReference>
<dbReference type="Gene3D" id="3.40.1170.10">
    <property type="entry name" value="DNA repair protein MutS, domain I"/>
    <property type="match status" value="1"/>
</dbReference>
<evidence type="ECO:0000256" key="2">
    <source>
        <dbReference type="ARBA" id="ARBA00021982"/>
    </source>
</evidence>
<keyword evidence="3 9" id="KW-0547">Nucleotide-binding</keyword>
<feature type="domain" description="DNA mismatch repair proteins mutS family" evidence="11">
    <location>
        <begin position="691"/>
        <end position="707"/>
    </location>
</feature>
<dbReference type="Pfam" id="PF05190">
    <property type="entry name" value="MutS_IV"/>
    <property type="match status" value="1"/>
</dbReference>
<evidence type="ECO:0000259" key="11">
    <source>
        <dbReference type="PROSITE" id="PS00486"/>
    </source>
</evidence>
<proteinExistence type="inferred from homology"/>
<dbReference type="InterPro" id="IPR000432">
    <property type="entry name" value="DNA_mismatch_repair_MutS_C"/>
</dbReference>
<dbReference type="FunFam" id="3.40.1170.10:FF:000001">
    <property type="entry name" value="DNA mismatch repair protein MutS"/>
    <property type="match status" value="1"/>
</dbReference>
<dbReference type="SUPFAM" id="SSF48334">
    <property type="entry name" value="DNA repair protein MutS, domain III"/>
    <property type="match status" value="1"/>
</dbReference>
<dbReference type="SMART" id="SM00534">
    <property type="entry name" value="MUTSac"/>
    <property type="match status" value="1"/>
</dbReference>
<dbReference type="HAMAP" id="MF_00096">
    <property type="entry name" value="MutS"/>
    <property type="match status" value="1"/>
</dbReference>
<dbReference type="GO" id="GO:0006298">
    <property type="term" value="P:mismatch repair"/>
    <property type="evidence" value="ECO:0007669"/>
    <property type="project" value="UniProtKB-UniRule"/>
</dbReference>
<comment type="similarity">
    <text evidence="1 9 10">Belongs to the DNA mismatch repair MutS family.</text>
</comment>
<dbReference type="SUPFAM" id="SSF53150">
    <property type="entry name" value="DNA repair protein MutS, domain II"/>
    <property type="match status" value="1"/>
</dbReference>
<dbReference type="SMART" id="SM00533">
    <property type="entry name" value="MUTSd"/>
    <property type="match status" value="1"/>
</dbReference>
<dbReference type="Pfam" id="PF01624">
    <property type="entry name" value="MutS_I"/>
    <property type="match status" value="1"/>
</dbReference>
<sequence length="872" mass="98255">MNEDIVLTPMMKQFLDLKAKHPDAVMLFRCGDFYETYSTDAIVASEILGITLTKRANGKEKTIEMAGFPYHALDTYLPKLIRAGKRVAICDQLEDPKLTKKLVKRGITELVTPGVSINDNVLNYRENNFLAAVHFGKGACGVAFLDISTGEFLTAEGPFDYIDKLLNNFGPKEVLFERGKRPMFEGNFGSKFFTFELDDWVFTETTAREKLLKHFEVKNLKGFGVEHLKNGIIASGAILQYLIMTQHTQIGHITSLARIEEDKYVRLDKFTVRSLELMGSMNDGGSSLLSVIDRTICPMGARLMKRWLVFPLKDVRPINDRLDVVEYFFRQPDFRDLVEEQLHRIGDLERILSKVAVGRVSPREVVALKVALQAVEPIKQACLEADNASLNRIGEQLNVCQSIRDRIDREINNDPPLLVNKGGVIKQGVSVELDELRQIAYSGKDYLLQLQQRESELTGIPSLKIGYNNVFGYYIEVRNVHKEKVPQEWIRKQTLVNAERYITQELKEYEEKILGAEDKILVLETQLYNELVQALSEFIPAIQINANQVARLDCLLSFATAARENNYIRPVLSDDDVLDIRQGRHPVIEKQLPIGEKYVANDVMLDSQTQQIIIITGPNMAGKSALLRQTALITLMAQIGCFVPAESAHIGLVDKIFTRVGASDNISVGESTFMVEMNEAADILNNLSPRSLVLFDELGRGTSTYDGISIAWAIVEYIHEHPRAKARTLFATHYHELNEMEKSFVRIKNYNVAVKEVDGKVIFLRKLERGGSEHSFGIHVAKLAGMPKSIVKRADEILKQLERENRQTGTVTGKTITEGPSSAGGMQLSFFQLDDPVLCQIRDEILNLDVNNLTPLEALNKLNDIKRIVKGK</sequence>
<dbReference type="InterPro" id="IPR017261">
    <property type="entry name" value="DNA_mismatch_repair_MutS/MSH"/>
</dbReference>
<keyword evidence="6 9" id="KW-0238">DNA-binding</keyword>
<keyword evidence="13" id="KW-1185">Reference proteome</keyword>
<dbReference type="FunFam" id="1.10.1420.10:FF:000002">
    <property type="entry name" value="DNA mismatch repair protein MutS"/>
    <property type="match status" value="1"/>
</dbReference>
<dbReference type="GO" id="GO:0005829">
    <property type="term" value="C:cytosol"/>
    <property type="evidence" value="ECO:0007669"/>
    <property type="project" value="TreeGrafter"/>
</dbReference>
<reference evidence="12 13" key="1">
    <citation type="journal article" date="2021" name="Sci. Rep.">
        <title>The distribution of antibiotic resistance genes in chicken gut microbiota commensals.</title>
        <authorList>
            <person name="Juricova H."/>
            <person name="Matiasovicova J."/>
            <person name="Kubasova T."/>
            <person name="Cejkova D."/>
            <person name="Rychlik I."/>
        </authorList>
    </citation>
    <scope>NUCLEOTIDE SEQUENCE [LARGE SCALE GENOMIC DNA]</scope>
    <source>
        <strain evidence="12 13">An421</strain>
    </source>
</reference>
<name>A0AA41DCP8_9BACT</name>
<dbReference type="Gene3D" id="1.10.1420.10">
    <property type="match status" value="2"/>
</dbReference>
<dbReference type="GO" id="GO:0140664">
    <property type="term" value="F:ATP-dependent DNA damage sensor activity"/>
    <property type="evidence" value="ECO:0007669"/>
    <property type="project" value="InterPro"/>
</dbReference>
<keyword evidence="5 9" id="KW-0067">ATP-binding</keyword>
<dbReference type="RefSeq" id="WP_204972483.1">
    <property type="nucleotide sequence ID" value="NZ_JAAZTS010000019.1"/>
</dbReference>
<comment type="caution">
    <text evidence="12">The sequence shown here is derived from an EMBL/GenBank/DDBJ whole genome shotgun (WGS) entry which is preliminary data.</text>
</comment>
<dbReference type="NCBIfam" id="NF003810">
    <property type="entry name" value="PRK05399.1"/>
    <property type="match status" value="1"/>
</dbReference>
<dbReference type="InterPro" id="IPR045076">
    <property type="entry name" value="MutS"/>
</dbReference>
<comment type="function">
    <text evidence="8 9">This protein is involved in the repair of mismatches in DNA. It is possible that it carries out the mismatch recognition step. This protein has a weak ATPase activity.</text>
</comment>
<evidence type="ECO:0000313" key="12">
    <source>
        <dbReference type="EMBL" id="MBM6858165.1"/>
    </source>
</evidence>
<dbReference type="Pfam" id="PF05188">
    <property type="entry name" value="MutS_II"/>
    <property type="match status" value="1"/>
</dbReference>
<dbReference type="EMBL" id="JACJMO010000019">
    <property type="protein sequence ID" value="MBM6858165.1"/>
    <property type="molecule type" value="Genomic_DNA"/>
</dbReference>
<dbReference type="InterPro" id="IPR005748">
    <property type="entry name" value="DNA_mismatch_repair_MutS"/>
</dbReference>
<keyword evidence="7 9" id="KW-0234">DNA repair</keyword>
<dbReference type="InterPro" id="IPR007695">
    <property type="entry name" value="DNA_mismatch_repair_MutS-lik_N"/>
</dbReference>
<dbReference type="SUPFAM" id="SSF52540">
    <property type="entry name" value="P-loop containing nucleoside triphosphate hydrolases"/>
    <property type="match status" value="1"/>
</dbReference>
<dbReference type="GO" id="GO:0005524">
    <property type="term" value="F:ATP binding"/>
    <property type="evidence" value="ECO:0007669"/>
    <property type="project" value="UniProtKB-UniRule"/>
</dbReference>
<dbReference type="Proteomes" id="UP000698924">
    <property type="component" value="Unassembled WGS sequence"/>
</dbReference>
<accession>A0AA41DCP8</accession>
<protein>
    <recommendedName>
        <fullName evidence="2 9">DNA mismatch repair protein MutS</fullName>
    </recommendedName>
</protein>
<dbReference type="PROSITE" id="PS00486">
    <property type="entry name" value="DNA_MISMATCH_REPAIR_2"/>
    <property type="match status" value="1"/>
</dbReference>
<evidence type="ECO:0000256" key="9">
    <source>
        <dbReference type="HAMAP-Rule" id="MF_00096"/>
    </source>
</evidence>
<dbReference type="AlphaFoldDB" id="A0AA41DCP8"/>
<dbReference type="SUPFAM" id="SSF55271">
    <property type="entry name" value="DNA repair protein MutS, domain I"/>
    <property type="match status" value="1"/>
</dbReference>
<dbReference type="PANTHER" id="PTHR11361:SF34">
    <property type="entry name" value="DNA MISMATCH REPAIR PROTEIN MSH1, MITOCHONDRIAL"/>
    <property type="match status" value="1"/>
</dbReference>
<dbReference type="InterPro" id="IPR027417">
    <property type="entry name" value="P-loop_NTPase"/>
</dbReference>
<dbReference type="Pfam" id="PF05192">
    <property type="entry name" value="MutS_III"/>
    <property type="match status" value="1"/>
</dbReference>
<evidence type="ECO:0000256" key="5">
    <source>
        <dbReference type="ARBA" id="ARBA00022840"/>
    </source>
</evidence>
<evidence type="ECO:0000256" key="7">
    <source>
        <dbReference type="ARBA" id="ARBA00023204"/>
    </source>
</evidence>
<dbReference type="PANTHER" id="PTHR11361">
    <property type="entry name" value="DNA MISMATCH REPAIR PROTEIN MUTS FAMILY MEMBER"/>
    <property type="match status" value="1"/>
</dbReference>
<evidence type="ECO:0000256" key="6">
    <source>
        <dbReference type="ARBA" id="ARBA00023125"/>
    </source>
</evidence>
<feature type="binding site" evidence="9">
    <location>
        <begin position="617"/>
        <end position="624"/>
    </location>
    <ligand>
        <name>ATP</name>
        <dbReference type="ChEBI" id="CHEBI:30616"/>
    </ligand>
</feature>
<dbReference type="NCBIfam" id="TIGR01070">
    <property type="entry name" value="mutS1"/>
    <property type="match status" value="1"/>
</dbReference>
<dbReference type="InterPro" id="IPR007861">
    <property type="entry name" value="DNA_mismatch_repair_MutS_clamp"/>
</dbReference>
<dbReference type="Gene3D" id="3.30.420.110">
    <property type="entry name" value="MutS, connector domain"/>
    <property type="match status" value="1"/>
</dbReference>
<dbReference type="InterPro" id="IPR036678">
    <property type="entry name" value="MutS_con_dom_sf"/>
</dbReference>
<evidence type="ECO:0000256" key="1">
    <source>
        <dbReference type="ARBA" id="ARBA00006271"/>
    </source>
</evidence>
<evidence type="ECO:0000256" key="4">
    <source>
        <dbReference type="ARBA" id="ARBA00022763"/>
    </source>
</evidence>
<evidence type="ECO:0000256" key="10">
    <source>
        <dbReference type="RuleBase" id="RU003756"/>
    </source>
</evidence>
<evidence type="ECO:0000256" key="3">
    <source>
        <dbReference type="ARBA" id="ARBA00022741"/>
    </source>
</evidence>
<gene>
    <name evidence="9 12" type="primary">mutS</name>
    <name evidence="12" type="ORF">H6D15_11240</name>
</gene>
<dbReference type="InterPro" id="IPR036187">
    <property type="entry name" value="DNA_mismatch_repair_MutS_sf"/>
</dbReference>